<dbReference type="InterPro" id="IPR009081">
    <property type="entry name" value="PP-bd_ACP"/>
</dbReference>
<keyword evidence="5 8" id="KW-0443">Lipid metabolism</keyword>
<evidence type="ECO:0000256" key="6">
    <source>
        <dbReference type="ARBA" id="ARBA00023160"/>
    </source>
</evidence>
<dbReference type="HAMAP" id="MF_01217">
    <property type="entry name" value="Acyl_carrier"/>
    <property type="match status" value="1"/>
</dbReference>
<keyword evidence="11" id="KW-1185">Reference proteome</keyword>
<reference evidence="11" key="1">
    <citation type="journal article" date="2019" name="Int. J. Syst. Evol. Microbiol.">
        <title>The Global Catalogue of Microorganisms (GCM) 10K type strain sequencing project: providing services to taxonomists for standard genome sequencing and annotation.</title>
        <authorList>
            <consortium name="The Broad Institute Genomics Platform"/>
            <consortium name="The Broad Institute Genome Sequencing Center for Infectious Disease"/>
            <person name="Wu L."/>
            <person name="Ma J."/>
        </authorList>
    </citation>
    <scope>NUCLEOTIDE SEQUENCE [LARGE SCALE GENOMIC DNA]</scope>
    <source>
        <strain evidence="11">CCM 7491</strain>
    </source>
</reference>
<dbReference type="InterPro" id="IPR036736">
    <property type="entry name" value="ACP-like_sf"/>
</dbReference>
<keyword evidence="6 8" id="KW-0275">Fatty acid biosynthesis</keyword>
<sequence>MSTLEKIKQIVGKQLGRDPEEFDESTDLAEAGYESLDVIETIFALEEEFDLSINFQANDSEAAGMKTVGDIVRMVEAELAKKGAH</sequence>
<dbReference type="InterPro" id="IPR006162">
    <property type="entry name" value="Ppantetheine_attach_site"/>
</dbReference>
<comment type="pathway">
    <text evidence="8">Lipid metabolism; fatty acid biosynthesis.</text>
</comment>
<dbReference type="PROSITE" id="PS50075">
    <property type="entry name" value="CARRIER"/>
    <property type="match status" value="1"/>
</dbReference>
<evidence type="ECO:0000313" key="11">
    <source>
        <dbReference type="Proteomes" id="UP001595681"/>
    </source>
</evidence>
<keyword evidence="8" id="KW-0963">Cytoplasm</keyword>
<feature type="domain" description="Carrier" evidence="9">
    <location>
        <begin position="1"/>
        <end position="79"/>
    </location>
</feature>
<comment type="similarity">
    <text evidence="8">Belongs to the acyl carrier protein (ACP) family.</text>
</comment>
<name>A0ABV7NDR0_9SPHN</name>
<keyword evidence="4 8" id="KW-0276">Fatty acid metabolism</keyword>
<dbReference type="EMBL" id="JBHRVU010000004">
    <property type="protein sequence ID" value="MFC3441166.1"/>
    <property type="molecule type" value="Genomic_DNA"/>
</dbReference>
<evidence type="ECO:0000256" key="3">
    <source>
        <dbReference type="ARBA" id="ARBA00022553"/>
    </source>
</evidence>
<dbReference type="PROSITE" id="PS00012">
    <property type="entry name" value="PHOSPHOPANTETHEINE"/>
    <property type="match status" value="1"/>
</dbReference>
<evidence type="ECO:0000256" key="2">
    <source>
        <dbReference type="ARBA" id="ARBA00022516"/>
    </source>
</evidence>
<evidence type="ECO:0000256" key="4">
    <source>
        <dbReference type="ARBA" id="ARBA00022832"/>
    </source>
</evidence>
<dbReference type="RefSeq" id="WP_380794807.1">
    <property type="nucleotide sequence ID" value="NZ_JBHRVU010000004.1"/>
</dbReference>
<comment type="caution">
    <text evidence="10">The sequence shown here is derived from an EMBL/GenBank/DDBJ whole genome shotgun (WGS) entry which is preliminary data.</text>
</comment>
<keyword evidence="2 8" id="KW-0444">Lipid biosynthesis</keyword>
<keyword evidence="3 8" id="KW-0597">Phosphoprotein</keyword>
<evidence type="ECO:0000256" key="7">
    <source>
        <dbReference type="ARBA" id="ARBA00024328"/>
    </source>
</evidence>
<dbReference type="Proteomes" id="UP001595681">
    <property type="component" value="Unassembled WGS sequence"/>
</dbReference>
<evidence type="ECO:0000256" key="1">
    <source>
        <dbReference type="ARBA" id="ARBA00022450"/>
    </source>
</evidence>
<comment type="function">
    <text evidence="8">Carrier of the growing fatty acid chain in fatty acid biosynthesis.</text>
</comment>
<comment type="subcellular location">
    <subcellularLocation>
        <location evidence="8">Cytoplasm</location>
    </subcellularLocation>
</comment>
<evidence type="ECO:0000256" key="8">
    <source>
        <dbReference type="HAMAP-Rule" id="MF_01217"/>
    </source>
</evidence>
<evidence type="ECO:0000313" key="10">
    <source>
        <dbReference type="EMBL" id="MFC3441166.1"/>
    </source>
</evidence>
<dbReference type="Pfam" id="PF00550">
    <property type="entry name" value="PP-binding"/>
    <property type="match status" value="1"/>
</dbReference>
<comment type="PTM">
    <text evidence="8">4'-phosphopantetheine is transferred from CoA to a specific serine of apo-ACP by AcpS. This modification is essential for activity because fatty acids are bound in thioester linkage to the sulfhydryl of the prosthetic group.</text>
</comment>
<organism evidence="10 11">
    <name type="scientific">Sphingobium rhizovicinum</name>
    <dbReference type="NCBI Taxonomy" id="432308"/>
    <lineage>
        <taxon>Bacteria</taxon>
        <taxon>Pseudomonadati</taxon>
        <taxon>Pseudomonadota</taxon>
        <taxon>Alphaproteobacteria</taxon>
        <taxon>Sphingomonadales</taxon>
        <taxon>Sphingomonadaceae</taxon>
        <taxon>Sphingobium</taxon>
    </lineage>
</organism>
<gene>
    <name evidence="8" type="primary">acpP</name>
    <name evidence="10" type="ORF">ACFOKF_08140</name>
</gene>
<evidence type="ECO:0000259" key="9">
    <source>
        <dbReference type="PROSITE" id="PS50075"/>
    </source>
</evidence>
<protein>
    <recommendedName>
        <fullName evidence="8">Acyl carrier protein</fullName>
        <shortName evidence="8">ACP</shortName>
    </recommendedName>
</protein>
<comment type="pathway">
    <text evidence="7">Glycolipid biosynthesis; KDO(2)-lipid A biosynthesis.</text>
</comment>
<dbReference type="InterPro" id="IPR003231">
    <property type="entry name" value="ACP"/>
</dbReference>
<dbReference type="SUPFAM" id="SSF47336">
    <property type="entry name" value="ACP-like"/>
    <property type="match status" value="1"/>
</dbReference>
<evidence type="ECO:0000256" key="5">
    <source>
        <dbReference type="ARBA" id="ARBA00023098"/>
    </source>
</evidence>
<feature type="modified residue" description="O-(pantetheine 4'-phosphoryl)serine" evidence="8">
    <location>
        <position position="35"/>
    </location>
</feature>
<dbReference type="Gene3D" id="1.10.1200.10">
    <property type="entry name" value="ACP-like"/>
    <property type="match status" value="1"/>
</dbReference>
<keyword evidence="1 8" id="KW-0596">Phosphopantetheine</keyword>
<proteinExistence type="inferred from homology"/>
<accession>A0ABV7NDR0</accession>